<gene>
    <name evidence="1" type="ordered locus">Plabr_4781</name>
</gene>
<name>F0SRA1_RUBBR</name>
<dbReference type="EMBL" id="CP002546">
    <property type="protein sequence ID" value="ADY62352.1"/>
    <property type="molecule type" value="Genomic_DNA"/>
</dbReference>
<dbReference type="Pfam" id="PF12952">
    <property type="entry name" value="DUF3841"/>
    <property type="match status" value="1"/>
</dbReference>
<reference evidence="2" key="1">
    <citation type="submission" date="2011-02" db="EMBL/GenBank/DDBJ databases">
        <title>The complete genome of Planctomyces brasiliensis DSM 5305.</title>
        <authorList>
            <person name="Lucas S."/>
            <person name="Copeland A."/>
            <person name="Lapidus A."/>
            <person name="Bruce D."/>
            <person name="Goodwin L."/>
            <person name="Pitluck S."/>
            <person name="Kyrpides N."/>
            <person name="Mavromatis K."/>
            <person name="Pagani I."/>
            <person name="Ivanova N."/>
            <person name="Ovchinnikova G."/>
            <person name="Lu M."/>
            <person name="Detter J.C."/>
            <person name="Han C."/>
            <person name="Land M."/>
            <person name="Hauser L."/>
            <person name="Markowitz V."/>
            <person name="Cheng J.-F."/>
            <person name="Hugenholtz P."/>
            <person name="Woyke T."/>
            <person name="Wu D."/>
            <person name="Tindall B."/>
            <person name="Pomrenke H.G."/>
            <person name="Brambilla E."/>
            <person name="Klenk H.-P."/>
            <person name="Eisen J.A."/>
        </authorList>
    </citation>
    <scope>NUCLEOTIDE SEQUENCE [LARGE SCALE GENOMIC DNA]</scope>
    <source>
        <strain evidence="2">ATCC 49424 / DSM 5305 / JCM 21570 / NBRC 103401 / IFAM 1448</strain>
    </source>
</reference>
<dbReference type="eggNOG" id="ENOG5032SGW">
    <property type="taxonomic scope" value="Bacteria"/>
</dbReference>
<dbReference type="InterPro" id="IPR024211">
    <property type="entry name" value="DUF3841"/>
</dbReference>
<protein>
    <recommendedName>
        <fullName evidence="3">DUF3841 domain-containing protein</fullName>
    </recommendedName>
</protein>
<dbReference type="Proteomes" id="UP000006860">
    <property type="component" value="Chromosome"/>
</dbReference>
<evidence type="ECO:0008006" key="3">
    <source>
        <dbReference type="Google" id="ProtNLM"/>
    </source>
</evidence>
<keyword evidence="2" id="KW-1185">Reference proteome</keyword>
<evidence type="ECO:0000313" key="1">
    <source>
        <dbReference type="EMBL" id="ADY62352.1"/>
    </source>
</evidence>
<dbReference type="OrthoDB" id="286252at2"/>
<dbReference type="KEGG" id="pbs:Plabr_4781"/>
<sequence length="185" mass="22154">MQNASADARIRAWQIWPADAYEAVRSSEVIHANWSRSDPHYWPYYAWMSLRMRRRLKLDRSYPPLWLWVRYGERNPKPDLRCGWHLPRGEQGVLLTFEIPRERVLLSQFEMWNWVLNGSYIPAVQSDGSDEKKTPQETMASWARIFELDFGDEEWWGPVENRQIQGCTPWIERSEILETRPFVAR</sequence>
<dbReference type="AlphaFoldDB" id="F0SRA1"/>
<organism evidence="1 2">
    <name type="scientific">Rubinisphaera brasiliensis (strain ATCC 49424 / DSM 5305 / JCM 21570 / IAM 15109 / NBRC 103401 / IFAM 1448)</name>
    <name type="common">Planctomyces brasiliensis</name>
    <dbReference type="NCBI Taxonomy" id="756272"/>
    <lineage>
        <taxon>Bacteria</taxon>
        <taxon>Pseudomonadati</taxon>
        <taxon>Planctomycetota</taxon>
        <taxon>Planctomycetia</taxon>
        <taxon>Planctomycetales</taxon>
        <taxon>Planctomycetaceae</taxon>
        <taxon>Rubinisphaera</taxon>
    </lineage>
</organism>
<dbReference type="RefSeq" id="WP_013631056.1">
    <property type="nucleotide sequence ID" value="NC_015174.1"/>
</dbReference>
<proteinExistence type="predicted"/>
<dbReference type="HOGENOM" id="CLU_109251_0_0_0"/>
<accession>F0SRA1</accession>
<evidence type="ECO:0000313" key="2">
    <source>
        <dbReference type="Proteomes" id="UP000006860"/>
    </source>
</evidence>